<feature type="domain" description="NR LBD" evidence="13">
    <location>
        <begin position="387"/>
        <end position="636"/>
    </location>
</feature>
<dbReference type="Pfam" id="PF00104">
    <property type="entry name" value="Hormone_recep"/>
    <property type="match status" value="1"/>
</dbReference>
<feature type="compositionally biased region" description="Polar residues" evidence="11">
    <location>
        <begin position="102"/>
        <end position="113"/>
    </location>
</feature>
<dbReference type="Proteomes" id="UP000835052">
    <property type="component" value="Unassembled WGS sequence"/>
</dbReference>
<dbReference type="FunFam" id="1.10.565.10:FF:000059">
    <property type="entry name" value="Nuclear Hormone Receptor family"/>
    <property type="match status" value="1"/>
</dbReference>
<evidence type="ECO:0000256" key="11">
    <source>
        <dbReference type="SAM" id="MobiDB-lite"/>
    </source>
</evidence>
<evidence type="ECO:0000256" key="3">
    <source>
        <dbReference type="ARBA" id="ARBA00022723"/>
    </source>
</evidence>
<dbReference type="PANTHER" id="PTHR24083">
    <property type="entry name" value="NUCLEAR HORMONE RECEPTOR"/>
    <property type="match status" value="1"/>
</dbReference>
<dbReference type="PROSITE" id="PS00031">
    <property type="entry name" value="NUCLEAR_REC_DBD_1"/>
    <property type="match status" value="1"/>
</dbReference>
<dbReference type="FunFam" id="3.30.50.10:FF:000015">
    <property type="entry name" value="Nuclear receptor subfamily 2, group C, member 1"/>
    <property type="match status" value="1"/>
</dbReference>
<reference evidence="14" key="1">
    <citation type="submission" date="2020-10" db="EMBL/GenBank/DDBJ databases">
        <authorList>
            <person name="Kikuchi T."/>
        </authorList>
    </citation>
    <scope>NUCLEOTIDE SEQUENCE</scope>
    <source>
        <strain evidence="14">NKZ352</strain>
    </source>
</reference>
<protein>
    <submittedName>
        <fullName evidence="14">Uncharacterized protein</fullName>
    </submittedName>
</protein>
<feature type="domain" description="Nuclear receptor" evidence="12">
    <location>
        <begin position="202"/>
        <end position="277"/>
    </location>
</feature>
<dbReference type="GO" id="GO:0003700">
    <property type="term" value="F:DNA-binding transcription factor activity"/>
    <property type="evidence" value="ECO:0007669"/>
    <property type="project" value="InterPro"/>
</dbReference>
<dbReference type="InterPro" id="IPR013088">
    <property type="entry name" value="Znf_NHR/GATA"/>
</dbReference>
<gene>
    <name evidence="14" type="ORF">CAUJ_LOCUS13419</name>
</gene>
<keyword evidence="8" id="KW-0804">Transcription</keyword>
<dbReference type="Gene3D" id="1.10.565.10">
    <property type="entry name" value="Retinoid X Receptor"/>
    <property type="match status" value="1"/>
</dbReference>
<dbReference type="SUPFAM" id="SSF48508">
    <property type="entry name" value="Nuclear receptor ligand-binding domain"/>
    <property type="match status" value="1"/>
</dbReference>
<evidence type="ECO:0000259" key="13">
    <source>
        <dbReference type="PROSITE" id="PS51843"/>
    </source>
</evidence>
<evidence type="ECO:0000259" key="12">
    <source>
        <dbReference type="PROSITE" id="PS51030"/>
    </source>
</evidence>
<dbReference type="Pfam" id="PF00105">
    <property type="entry name" value="zf-C4"/>
    <property type="match status" value="1"/>
</dbReference>
<dbReference type="GO" id="GO:0043565">
    <property type="term" value="F:sequence-specific DNA binding"/>
    <property type="evidence" value="ECO:0007669"/>
    <property type="project" value="InterPro"/>
</dbReference>
<dbReference type="InterPro" id="IPR035500">
    <property type="entry name" value="NHR-like_dom_sf"/>
</dbReference>
<evidence type="ECO:0000313" key="15">
    <source>
        <dbReference type="Proteomes" id="UP000835052"/>
    </source>
</evidence>
<dbReference type="InterPro" id="IPR000536">
    <property type="entry name" value="Nucl_hrmn_rcpt_lig-bd"/>
</dbReference>
<keyword evidence="9" id="KW-0675">Receptor</keyword>
<dbReference type="SMART" id="SM00399">
    <property type="entry name" value="ZnF_C4"/>
    <property type="match status" value="1"/>
</dbReference>
<dbReference type="OrthoDB" id="40902at2759"/>
<feature type="region of interest" description="Disordered" evidence="11">
    <location>
        <begin position="93"/>
        <end position="113"/>
    </location>
</feature>
<comment type="caution">
    <text evidence="14">The sequence shown here is derived from an EMBL/GenBank/DDBJ whole genome shotgun (WGS) entry which is preliminary data.</text>
</comment>
<evidence type="ECO:0000256" key="8">
    <source>
        <dbReference type="ARBA" id="ARBA00023163"/>
    </source>
</evidence>
<feature type="region of interest" description="Disordered" evidence="11">
    <location>
        <begin position="274"/>
        <end position="294"/>
    </location>
</feature>
<evidence type="ECO:0000256" key="9">
    <source>
        <dbReference type="ARBA" id="ARBA00023170"/>
    </source>
</evidence>
<dbReference type="GO" id="GO:0008270">
    <property type="term" value="F:zinc ion binding"/>
    <property type="evidence" value="ECO:0007669"/>
    <property type="project" value="UniProtKB-KW"/>
</dbReference>
<accession>A0A8S1HWR6</accession>
<comment type="similarity">
    <text evidence="2">Belongs to the nuclear hormone receptor family.</text>
</comment>
<keyword evidence="15" id="KW-1185">Reference proteome</keyword>
<feature type="compositionally biased region" description="Polar residues" evidence="11">
    <location>
        <begin position="282"/>
        <end position="294"/>
    </location>
</feature>
<dbReference type="PROSITE" id="PS51843">
    <property type="entry name" value="NR_LBD"/>
    <property type="match status" value="1"/>
</dbReference>
<keyword evidence="3" id="KW-0479">Metal-binding</keyword>
<proteinExistence type="inferred from homology"/>
<dbReference type="PRINTS" id="PR00047">
    <property type="entry name" value="STROIDFINGER"/>
</dbReference>
<evidence type="ECO:0000256" key="10">
    <source>
        <dbReference type="ARBA" id="ARBA00023242"/>
    </source>
</evidence>
<dbReference type="GO" id="GO:0005634">
    <property type="term" value="C:nucleus"/>
    <property type="evidence" value="ECO:0007669"/>
    <property type="project" value="UniProtKB-SubCell"/>
</dbReference>
<feature type="compositionally biased region" description="Polar residues" evidence="11">
    <location>
        <begin position="332"/>
        <end position="347"/>
    </location>
</feature>
<keyword evidence="10" id="KW-0539">Nucleus</keyword>
<evidence type="ECO:0000256" key="2">
    <source>
        <dbReference type="ARBA" id="ARBA00005993"/>
    </source>
</evidence>
<evidence type="ECO:0000256" key="6">
    <source>
        <dbReference type="ARBA" id="ARBA00023015"/>
    </source>
</evidence>
<evidence type="ECO:0000256" key="7">
    <source>
        <dbReference type="ARBA" id="ARBA00023125"/>
    </source>
</evidence>
<feature type="region of interest" description="Disordered" evidence="11">
    <location>
        <begin position="320"/>
        <end position="347"/>
    </location>
</feature>
<dbReference type="PROSITE" id="PS51030">
    <property type="entry name" value="NUCLEAR_REC_DBD_2"/>
    <property type="match status" value="1"/>
</dbReference>
<evidence type="ECO:0000256" key="4">
    <source>
        <dbReference type="ARBA" id="ARBA00022771"/>
    </source>
</evidence>
<dbReference type="SUPFAM" id="SSF57716">
    <property type="entry name" value="Glucocorticoid receptor-like (DNA-binding domain)"/>
    <property type="match status" value="1"/>
</dbReference>
<evidence type="ECO:0000313" key="14">
    <source>
        <dbReference type="EMBL" id="CAD6197510.1"/>
    </source>
</evidence>
<evidence type="ECO:0000256" key="5">
    <source>
        <dbReference type="ARBA" id="ARBA00022833"/>
    </source>
</evidence>
<comment type="subcellular location">
    <subcellularLocation>
        <location evidence="1">Nucleus</location>
    </subcellularLocation>
</comment>
<keyword evidence="6" id="KW-0805">Transcription regulation</keyword>
<dbReference type="InterPro" id="IPR001628">
    <property type="entry name" value="Znf_hrmn_rcpt"/>
</dbReference>
<dbReference type="InterPro" id="IPR050274">
    <property type="entry name" value="Nuclear_hormone_rcpt_NR2"/>
</dbReference>
<sequence length="662" mass="72434">MSGSFRQFDSPIVMNLMLFQPQEHVQPRRSAEYKARRQGGIQHSLARPHMTLGESCSSVAEQPAALDFSRSAPTSDVLATAAAALQQQTAALLAAGQPQQQHPSSAPGTPNLSGFNPAIMAAQMGVFNNQHLIAMMQAAAARTPMMGPPRGVVTPQLMPNILQHLNALRSAQISNANAMTGLQRIASPRTLTAAELNRENCGELCVVCGDKASGRHYGAVSCEGCKGFFKRSIRKQIGYICRSSKDCPVTKFHRNRCQYCRLKKCLAMGMRSESVQAERRPVQQSSSESPPTMITQTPRAITPLNAGIMNGLLALANIDPDDNNATKHHEQMNSSSPMSNRPCSPSTEFPIKRESIGEDESGLDMMTVIGLVPSASPTSSGAGSASSLSDESGPIFNAERSRFEVPIPVSPPSQFNIQYICETASRLLFLSVHWIKDVRMSLRSTSLEAVMKNKWCDIFVLGLMQSADSIRLVSMLEAMNSHLAACVDMGQLNAEKFEKVSEQMQRLIQLARMFDQKSLTSVEYAYLKLISFTCEDLPTSTSTPEMQQVNVTACQELYDHITTNSIVNSDDSTSEDNETHITGHNGVVAVERYSRLLQLLPCLRWFDPTVIVELFFSGLLGQMSIETVIPFVLQMNVMNIFENPTSSDSLSSSSTSEMITSQ</sequence>
<evidence type="ECO:0000256" key="1">
    <source>
        <dbReference type="ARBA" id="ARBA00004123"/>
    </source>
</evidence>
<dbReference type="Gene3D" id="3.30.50.10">
    <property type="entry name" value="Erythroid Transcription Factor GATA-1, subunit A"/>
    <property type="match status" value="1"/>
</dbReference>
<keyword evidence="4" id="KW-0863">Zinc-finger</keyword>
<dbReference type="EMBL" id="CAJGYM010000096">
    <property type="protein sequence ID" value="CAD6197510.1"/>
    <property type="molecule type" value="Genomic_DNA"/>
</dbReference>
<dbReference type="AlphaFoldDB" id="A0A8S1HWR6"/>
<keyword evidence="7" id="KW-0238">DNA-binding</keyword>
<keyword evidence="5" id="KW-0862">Zinc</keyword>
<name>A0A8S1HWR6_9PELO</name>
<organism evidence="14 15">
    <name type="scientific">Caenorhabditis auriculariae</name>
    <dbReference type="NCBI Taxonomy" id="2777116"/>
    <lineage>
        <taxon>Eukaryota</taxon>
        <taxon>Metazoa</taxon>
        <taxon>Ecdysozoa</taxon>
        <taxon>Nematoda</taxon>
        <taxon>Chromadorea</taxon>
        <taxon>Rhabditida</taxon>
        <taxon>Rhabditina</taxon>
        <taxon>Rhabditomorpha</taxon>
        <taxon>Rhabditoidea</taxon>
        <taxon>Rhabditidae</taxon>
        <taxon>Peloderinae</taxon>
        <taxon>Caenorhabditis</taxon>
    </lineage>
</organism>